<feature type="domain" description="HTH luxR-type" evidence="3">
    <location>
        <begin position="819"/>
        <end position="884"/>
    </location>
</feature>
<dbReference type="PANTHER" id="PTHR16305">
    <property type="entry name" value="TESTICULAR SOLUBLE ADENYLYL CYCLASE"/>
    <property type="match status" value="1"/>
</dbReference>
<dbReference type="PRINTS" id="PR00038">
    <property type="entry name" value="HTHLUXR"/>
</dbReference>
<keyword evidence="1" id="KW-0547">Nucleotide-binding</keyword>
<dbReference type="SMART" id="SM00421">
    <property type="entry name" value="HTH_LUXR"/>
    <property type="match status" value="1"/>
</dbReference>
<proteinExistence type="predicted"/>
<keyword evidence="2" id="KW-0067">ATP-binding</keyword>
<evidence type="ECO:0000256" key="1">
    <source>
        <dbReference type="ARBA" id="ARBA00022741"/>
    </source>
</evidence>
<dbReference type="EMBL" id="JAZGQK010000003">
    <property type="protein sequence ID" value="MEE6257921.1"/>
    <property type="molecule type" value="Genomic_DNA"/>
</dbReference>
<dbReference type="PROSITE" id="PS00622">
    <property type="entry name" value="HTH_LUXR_1"/>
    <property type="match status" value="1"/>
</dbReference>
<dbReference type="InterPro" id="IPR041664">
    <property type="entry name" value="AAA_16"/>
</dbReference>
<dbReference type="Pfam" id="PF00196">
    <property type="entry name" value="GerE"/>
    <property type="match status" value="1"/>
</dbReference>
<dbReference type="RefSeq" id="WP_331213029.1">
    <property type="nucleotide sequence ID" value="NZ_JAZGQK010000003.1"/>
</dbReference>
<dbReference type="InterPro" id="IPR027417">
    <property type="entry name" value="P-loop_NTPase"/>
</dbReference>
<gene>
    <name evidence="4" type="ORF">V1633_05355</name>
</gene>
<evidence type="ECO:0000313" key="4">
    <source>
        <dbReference type="EMBL" id="MEE6257921.1"/>
    </source>
</evidence>
<comment type="caution">
    <text evidence="4">The sequence shown here is derived from an EMBL/GenBank/DDBJ whole genome shotgun (WGS) entry which is preliminary data.</text>
</comment>
<name>A0ABU7RN37_9ACTN</name>
<dbReference type="Pfam" id="PF13191">
    <property type="entry name" value="AAA_16"/>
    <property type="match status" value="1"/>
</dbReference>
<dbReference type="PANTHER" id="PTHR16305:SF35">
    <property type="entry name" value="TRANSCRIPTIONAL ACTIVATOR DOMAIN"/>
    <property type="match status" value="1"/>
</dbReference>
<dbReference type="SUPFAM" id="SSF46894">
    <property type="entry name" value="C-terminal effector domain of the bipartite response regulators"/>
    <property type="match status" value="1"/>
</dbReference>
<dbReference type="PROSITE" id="PS50043">
    <property type="entry name" value="HTH_LUXR_2"/>
    <property type="match status" value="1"/>
</dbReference>
<evidence type="ECO:0000313" key="5">
    <source>
        <dbReference type="Proteomes" id="UP001332243"/>
    </source>
</evidence>
<dbReference type="InterPro" id="IPR036388">
    <property type="entry name" value="WH-like_DNA-bd_sf"/>
</dbReference>
<keyword evidence="5" id="KW-1185">Reference proteome</keyword>
<dbReference type="InterPro" id="IPR000792">
    <property type="entry name" value="Tscrpt_reg_LuxR_C"/>
</dbReference>
<protein>
    <submittedName>
        <fullName evidence="4">LuxR C-terminal-related transcriptional regulator</fullName>
    </submittedName>
</protein>
<dbReference type="Gene3D" id="1.10.10.10">
    <property type="entry name" value="Winged helix-like DNA-binding domain superfamily/Winged helix DNA-binding domain"/>
    <property type="match status" value="1"/>
</dbReference>
<dbReference type="Proteomes" id="UP001332243">
    <property type="component" value="Unassembled WGS sequence"/>
</dbReference>
<evidence type="ECO:0000256" key="2">
    <source>
        <dbReference type="ARBA" id="ARBA00022840"/>
    </source>
</evidence>
<dbReference type="InterPro" id="IPR016032">
    <property type="entry name" value="Sig_transdc_resp-reg_C-effctor"/>
</dbReference>
<organism evidence="4 5">
    <name type="scientific">Plantactinospora sonchi</name>
    <dbReference type="NCBI Taxonomy" id="1544735"/>
    <lineage>
        <taxon>Bacteria</taxon>
        <taxon>Bacillati</taxon>
        <taxon>Actinomycetota</taxon>
        <taxon>Actinomycetes</taxon>
        <taxon>Micromonosporales</taxon>
        <taxon>Micromonosporaceae</taxon>
        <taxon>Plantactinospora</taxon>
    </lineage>
</organism>
<accession>A0ABU7RN37</accession>
<dbReference type="CDD" id="cd06170">
    <property type="entry name" value="LuxR_C_like"/>
    <property type="match status" value="1"/>
</dbReference>
<sequence length="892" mass="95480">MGRWRFVGRTDELSRLVNAATSPGGRGLFVSGTAGVGKSRLLAQSLEQLPALGCAVWSASANIATAGIPFGGLAQVLPADQPAGLTPAGTMRWAVEALHQQAAGRRIVIGIDDAHLLDPSSAALVYLIARSDNATVLGTLRSGEPVPLPIRALWTDDLVDHAELDPLSLAETDELLTAMLGEPVDAPSVDRLHRLSAGNALLLRELVIAAHASDELSRTYGVWRWTGRSHLPPSLDDLVDARIGQLEQGVRAVVELVAMGEPIGLALLHRATDSSDVEVAEERGLIRVVTHDRRSDVRLAHPLYGEVVRRRCPVTRARRLSAQLADLVEAVGTRRRDDLLRVAVWRLDSGTAQDPALLLKAGAQAFSQFDVPLAARLAGAALDTGGGYQAAELLATILMFGDRAAEAVGVLDAVTDQLTSETRRARWLTVRGMVSYWGLNRESTVAEIAADAQRLTDPANRARVVAFEAIMRLHRLECAEALRLSRSVLDRPAATVAARGLARCTIAHLQAARGELTLSGRAVEGVAAEAAQWRADMPYLQLALELARGTRLALAGDLAGIDAIVAAEFADLADAGDFRLGSGYLSILRAQAARLRGQTGEALRTSLGACAVLATSQVFAGLAHAERAQAAAMRGDVDSAVEAVAESDRAHTSGMAILYPWLEQARATVQAATGDLAGAVALLRDLVHRLQGDGFAGHEVLALHDLVRLGRADLEIGEPTVTGRRQSVAQRLSELSESVDGPLPSLMARHARAEYAHSGDQLLAVADAFAELELNVFAAEATSRAVSRLRAARSVRSHEANLRLAELLRRCDVVRTPALVVRQPALTDRERQIARLAARGLASRNIAEQLYISTRTVENHLQRVYNKLGVTGRGELWPVLRSMPEPEADPDR</sequence>
<evidence type="ECO:0000259" key="3">
    <source>
        <dbReference type="PROSITE" id="PS50043"/>
    </source>
</evidence>
<reference evidence="4 5" key="1">
    <citation type="submission" date="2024-01" db="EMBL/GenBank/DDBJ databases">
        <title>Genome insights into Plantactinospora sonchi sp. nov.</title>
        <authorList>
            <person name="Wang L."/>
        </authorList>
    </citation>
    <scope>NUCLEOTIDE SEQUENCE [LARGE SCALE GENOMIC DNA]</scope>
    <source>
        <strain evidence="4 5">NEAU-QY2</strain>
    </source>
</reference>
<dbReference type="SUPFAM" id="SSF52540">
    <property type="entry name" value="P-loop containing nucleoside triphosphate hydrolases"/>
    <property type="match status" value="1"/>
</dbReference>